<dbReference type="EMBL" id="AGNK02004507">
    <property type="status" value="NOT_ANNOTATED_CDS"/>
    <property type="molecule type" value="Genomic_DNA"/>
</dbReference>
<dbReference type="EnsemblPlants" id="KQK98883">
    <property type="protein sequence ID" value="KQK98883"/>
    <property type="gene ID" value="SETIT_012252mg"/>
</dbReference>
<dbReference type="Pfam" id="PF00931">
    <property type="entry name" value="NB-ARC"/>
    <property type="match status" value="1"/>
</dbReference>
<dbReference type="Proteomes" id="UP000004995">
    <property type="component" value="Unassembled WGS sequence"/>
</dbReference>
<dbReference type="InterPro" id="IPR058922">
    <property type="entry name" value="WHD_DRP"/>
</dbReference>
<reference evidence="7" key="3">
    <citation type="submission" date="2018-08" db="UniProtKB">
        <authorList>
            <consortium name="EnsemblPlants"/>
        </authorList>
    </citation>
    <scope>IDENTIFICATION</scope>
    <source>
        <strain evidence="7">Yugu1</strain>
    </source>
</reference>
<dbReference type="EMBL" id="CM003534">
    <property type="protein sequence ID" value="RCV35366.1"/>
    <property type="molecule type" value="Genomic_DNA"/>
</dbReference>
<keyword evidence="8" id="KW-1185">Reference proteome</keyword>
<organism evidence="6">
    <name type="scientific">Setaria italica</name>
    <name type="common">Foxtail millet</name>
    <name type="synonym">Panicum italicum</name>
    <dbReference type="NCBI Taxonomy" id="4555"/>
    <lineage>
        <taxon>Eukaryota</taxon>
        <taxon>Viridiplantae</taxon>
        <taxon>Streptophyta</taxon>
        <taxon>Embryophyta</taxon>
        <taxon>Tracheophyta</taxon>
        <taxon>Spermatophyta</taxon>
        <taxon>Magnoliopsida</taxon>
        <taxon>Liliopsida</taxon>
        <taxon>Poales</taxon>
        <taxon>Poaceae</taxon>
        <taxon>PACMAD clade</taxon>
        <taxon>Panicoideae</taxon>
        <taxon>Panicodae</taxon>
        <taxon>Paniceae</taxon>
        <taxon>Cenchrinae</taxon>
        <taxon>Setaria</taxon>
    </lineage>
</organism>
<dbReference type="eggNOG" id="KOG4658">
    <property type="taxonomic scope" value="Eukaryota"/>
</dbReference>
<dbReference type="AlphaFoldDB" id="K3YDE7"/>
<evidence type="ECO:0000313" key="6">
    <source>
        <dbReference type="EMBL" id="RCV35366.1"/>
    </source>
</evidence>
<dbReference type="GO" id="GO:0043531">
    <property type="term" value="F:ADP binding"/>
    <property type="evidence" value="ECO:0007669"/>
    <property type="project" value="InterPro"/>
</dbReference>
<proteinExistence type="predicted"/>
<evidence type="ECO:0000313" key="7">
    <source>
        <dbReference type="EnsemblPlants" id="KQK98883"/>
    </source>
</evidence>
<feature type="domain" description="Disease resistance protein winged helix" evidence="5">
    <location>
        <begin position="444"/>
        <end position="514"/>
    </location>
</feature>
<dbReference type="Gene3D" id="1.10.10.10">
    <property type="entry name" value="Winged helix-like DNA-binding domain superfamily/Winged helix DNA-binding domain"/>
    <property type="match status" value="1"/>
</dbReference>
<evidence type="ECO:0000259" key="4">
    <source>
        <dbReference type="Pfam" id="PF00931"/>
    </source>
</evidence>
<dbReference type="Gene3D" id="1.10.8.430">
    <property type="entry name" value="Helical domain of apoptotic protease-activating factors"/>
    <property type="match status" value="1"/>
</dbReference>
<dbReference type="PANTHER" id="PTHR23155">
    <property type="entry name" value="DISEASE RESISTANCE PROTEIN RP"/>
    <property type="match status" value="1"/>
</dbReference>
<name>K3YDE7_SETIT</name>
<dbReference type="InterPro" id="IPR044974">
    <property type="entry name" value="Disease_R_plants"/>
</dbReference>
<dbReference type="SUPFAM" id="SSF52540">
    <property type="entry name" value="P-loop containing nucleoside triphosphate hydrolases"/>
    <property type="match status" value="1"/>
</dbReference>
<accession>K3YDE7</accession>
<dbReference type="OMA" id="VQKHFEV"/>
<keyword evidence="1" id="KW-0677">Repeat</keyword>
<dbReference type="InterPro" id="IPR002182">
    <property type="entry name" value="NB-ARC"/>
</dbReference>
<gene>
    <name evidence="6" type="ORF">SETIT_7G234900v2</name>
</gene>
<dbReference type="InterPro" id="IPR036388">
    <property type="entry name" value="WH-like_DNA-bd_sf"/>
</dbReference>
<reference evidence="6" key="2">
    <citation type="submission" date="2015-07" db="EMBL/GenBank/DDBJ databases">
        <authorList>
            <person name="Noorani M."/>
        </authorList>
    </citation>
    <scope>NUCLEOTIDE SEQUENCE</scope>
    <source>
        <strain evidence="6">Yugu1</strain>
    </source>
</reference>
<dbReference type="Gramene" id="KQK98883">
    <property type="protein sequence ID" value="KQK98883"/>
    <property type="gene ID" value="SETIT_012252mg"/>
</dbReference>
<dbReference type="InterPro" id="IPR027417">
    <property type="entry name" value="P-loop_NTPase"/>
</dbReference>
<reference evidence="6 8" key="1">
    <citation type="journal article" date="2012" name="Nat. Biotechnol.">
        <title>Reference genome sequence of the model plant Setaria.</title>
        <authorList>
            <person name="Bennetzen J.L."/>
            <person name="Schmutz J."/>
            <person name="Wang H."/>
            <person name="Percifield R."/>
            <person name="Hawkins J."/>
            <person name="Pontaroli A.C."/>
            <person name="Estep M."/>
            <person name="Feng L."/>
            <person name="Vaughn J.N."/>
            <person name="Grimwood J."/>
            <person name="Jenkins J."/>
            <person name="Barry K."/>
            <person name="Lindquist E."/>
            <person name="Hellsten U."/>
            <person name="Deshpande S."/>
            <person name="Wang X."/>
            <person name="Wu X."/>
            <person name="Mitros T."/>
            <person name="Triplett J."/>
            <person name="Yang X."/>
            <person name="Ye C.Y."/>
            <person name="Mauro-Herrera M."/>
            <person name="Wang L."/>
            <person name="Li P."/>
            <person name="Sharma M."/>
            <person name="Sharma R."/>
            <person name="Ronald P.C."/>
            <person name="Panaud O."/>
            <person name="Kellogg E.A."/>
            <person name="Brutnell T.P."/>
            <person name="Doust A.N."/>
            <person name="Tuskan G.A."/>
            <person name="Rokhsar D."/>
            <person name="Devos K.M."/>
        </authorList>
    </citation>
    <scope>NUCLEOTIDE SEQUENCE [LARGE SCALE GENOMIC DNA]</scope>
    <source>
        <strain evidence="8">cv. Yugu1</strain>
        <strain evidence="6">Yugu1</strain>
    </source>
</reference>
<evidence type="ECO:0000256" key="2">
    <source>
        <dbReference type="ARBA" id="ARBA00022821"/>
    </source>
</evidence>
<evidence type="ECO:0000313" key="8">
    <source>
        <dbReference type="Proteomes" id="UP000004995"/>
    </source>
</evidence>
<dbReference type="GO" id="GO:0006952">
    <property type="term" value="P:defense response"/>
    <property type="evidence" value="ECO:0007669"/>
    <property type="project" value="InterPro"/>
</dbReference>
<dbReference type="Pfam" id="PF23559">
    <property type="entry name" value="WHD_DRP"/>
    <property type="match status" value="1"/>
</dbReference>
<evidence type="ECO:0000259" key="5">
    <source>
        <dbReference type="Pfam" id="PF23559"/>
    </source>
</evidence>
<dbReference type="InterPro" id="IPR042197">
    <property type="entry name" value="Apaf_helical"/>
</dbReference>
<feature type="domain" description="NB-ARC" evidence="4">
    <location>
        <begin position="202"/>
        <end position="357"/>
    </location>
</feature>
<feature type="region of interest" description="Disordered" evidence="3">
    <location>
        <begin position="86"/>
        <end position="120"/>
    </location>
</feature>
<dbReference type="OrthoDB" id="693152at2759"/>
<dbReference type="HOGENOM" id="CLU_000837_9_5_1"/>
<evidence type="ECO:0000256" key="3">
    <source>
        <dbReference type="SAM" id="MobiDB-lite"/>
    </source>
</evidence>
<dbReference type="Gene3D" id="3.40.50.300">
    <property type="entry name" value="P-loop containing nucleotide triphosphate hydrolases"/>
    <property type="match status" value="1"/>
</dbReference>
<protein>
    <submittedName>
        <fullName evidence="6 7">Uncharacterized protein</fullName>
    </submittedName>
</protein>
<dbReference type="PRINTS" id="PR00364">
    <property type="entry name" value="DISEASERSIST"/>
</dbReference>
<dbReference type="PANTHER" id="PTHR23155:SF988">
    <property type="entry name" value="OS06G0707733 PROTEIN"/>
    <property type="match status" value="1"/>
</dbReference>
<keyword evidence="2" id="KW-0611">Plant defense</keyword>
<evidence type="ECO:0000256" key="1">
    <source>
        <dbReference type="ARBA" id="ARBA00022737"/>
    </source>
</evidence>
<sequence length="548" mass="61812">MKIRFGSVGDLSASVPATAPRRNVQAVGKLLLCSSTCCSAPAPQARRRRAARDASQSDQEVHGCIPKLVSGASSTARHVGKRLPCSSLPPIRDDGDHSGMLSPGSAFFHEAPQGRHETETPKLGFSRVDVSNRMRRIVEQLRPMRKETSEILTTLGSTWKTAPDIGQSRPITTSESIEPRLYGRDGIMKNIIHDITQGKYYGENLTVLPIVGLGGIGKTTLAQHIYHNQEVQKHFEVMIWKCVSLNFNVNKLMEDVENHVPKVQDEKNGTAEELIGQRIKSKRFLLVLDDMWEFSDEDEWKRLLLPFKKSQVKGNIIIVTTRSPKLGEMVKTTHHPIELEGIDREEFKRLFLAFVFGDEQPTLDHTVLLETGYKIMDKLKGSPLAAKTVGRLLRNDLDLDHWTRVLESKEWESQRGSNDIMPALKLSYDYLPFDLQQCFSYCALFPQDYKFDSKELILFWIGQDVLHSGDQNNLTVEDIGLTNIRDLVSHGFFKKDETEGRAGYTIHDLLHDLASKVTSHECLNVHLSSKTLGNIRPSIRHLSITLDI</sequence>